<organism evidence="1 2">
    <name type="scientific">Heterorhabditis bacteriophora</name>
    <name type="common">Entomopathogenic nematode worm</name>
    <dbReference type="NCBI Taxonomy" id="37862"/>
    <lineage>
        <taxon>Eukaryota</taxon>
        <taxon>Metazoa</taxon>
        <taxon>Ecdysozoa</taxon>
        <taxon>Nematoda</taxon>
        <taxon>Chromadorea</taxon>
        <taxon>Rhabditida</taxon>
        <taxon>Rhabditina</taxon>
        <taxon>Rhabditomorpha</taxon>
        <taxon>Strongyloidea</taxon>
        <taxon>Heterorhabditidae</taxon>
        <taxon>Heterorhabditis</taxon>
    </lineage>
</organism>
<proteinExistence type="predicted"/>
<dbReference type="WBParaSite" id="Hba_13859">
    <property type="protein sequence ID" value="Hba_13859"/>
    <property type="gene ID" value="Hba_13859"/>
</dbReference>
<dbReference type="Proteomes" id="UP000095283">
    <property type="component" value="Unplaced"/>
</dbReference>
<name>A0A1I7X8F2_HETBA</name>
<accession>A0A1I7X8F2</accession>
<evidence type="ECO:0000313" key="2">
    <source>
        <dbReference type="WBParaSite" id="Hba_13859"/>
    </source>
</evidence>
<evidence type="ECO:0000313" key="1">
    <source>
        <dbReference type="Proteomes" id="UP000095283"/>
    </source>
</evidence>
<protein>
    <submittedName>
        <fullName evidence="2">Transposase</fullName>
    </submittedName>
</protein>
<sequence>MFEALKEVLGEINSKLSAVNDELTQKMTENLNARPATQAQYCGPYKLEKTLGKGQTGSFDFPFYI</sequence>
<keyword evidence="1" id="KW-1185">Reference proteome</keyword>
<dbReference type="AlphaFoldDB" id="A0A1I7X8F2"/>
<reference evidence="2" key="1">
    <citation type="submission" date="2016-11" db="UniProtKB">
        <authorList>
            <consortium name="WormBaseParasite"/>
        </authorList>
    </citation>
    <scope>IDENTIFICATION</scope>
</reference>